<sequence length="228" mass="24480">MSSNSITHAGSAFRSARSGTGSARFSRPTQLDQAMLDHMAGGADPEALRELAHSTAAALLDSVHHTQDPEVVQRVITLVDAEGIEPIAELWANTDAQSLPGILWRLYMMRTWMRRNQKSLATLWREGELPPTAASAIAGINSSPNAEDIASTADSILSGAFTGDFAVALDRAATFCIVVSRALAARAHKPENSELNRHNAILKNARSLATTAQDFASGAKLWRENALH</sequence>
<proteinExistence type="predicted"/>
<reference evidence="3" key="1">
    <citation type="journal article" date="2019" name="Int. J. Syst. Evol. Microbiol.">
        <title>The Global Catalogue of Microorganisms (GCM) 10K type strain sequencing project: providing services to taxonomists for standard genome sequencing and annotation.</title>
        <authorList>
            <consortium name="The Broad Institute Genomics Platform"/>
            <consortium name="The Broad Institute Genome Sequencing Center for Infectious Disease"/>
            <person name="Wu L."/>
            <person name="Ma J."/>
        </authorList>
    </citation>
    <scope>NUCLEOTIDE SEQUENCE [LARGE SCALE GENOMIC DNA]</scope>
    <source>
        <strain evidence="3">CCM 8604</strain>
    </source>
</reference>
<evidence type="ECO:0000313" key="2">
    <source>
        <dbReference type="EMBL" id="MFD0704356.1"/>
    </source>
</evidence>
<gene>
    <name evidence="2" type="ORF">ACFQY8_01125</name>
</gene>
<name>A0ABW2Y3M5_9BIFI</name>
<keyword evidence="3" id="KW-1185">Reference proteome</keyword>
<protein>
    <submittedName>
        <fullName evidence="2">Thymidine phosphorylase</fullName>
    </submittedName>
</protein>
<dbReference type="Proteomes" id="UP001597036">
    <property type="component" value="Unassembled WGS sequence"/>
</dbReference>
<dbReference type="RefSeq" id="WP_377937796.1">
    <property type="nucleotide sequence ID" value="NZ_JBHTHQ010000010.1"/>
</dbReference>
<comment type="caution">
    <text evidence="2">The sequence shown here is derived from an EMBL/GenBank/DDBJ whole genome shotgun (WGS) entry which is preliminary data.</text>
</comment>
<feature type="region of interest" description="Disordered" evidence="1">
    <location>
        <begin position="1"/>
        <end position="25"/>
    </location>
</feature>
<evidence type="ECO:0000313" key="3">
    <source>
        <dbReference type="Proteomes" id="UP001597036"/>
    </source>
</evidence>
<organism evidence="2 3">
    <name type="scientific">Alloscardovia venturai</name>
    <dbReference type="NCBI Taxonomy" id="1769421"/>
    <lineage>
        <taxon>Bacteria</taxon>
        <taxon>Bacillati</taxon>
        <taxon>Actinomycetota</taxon>
        <taxon>Actinomycetes</taxon>
        <taxon>Bifidobacteriales</taxon>
        <taxon>Bifidobacteriaceae</taxon>
        <taxon>Alloscardovia</taxon>
    </lineage>
</organism>
<accession>A0ABW2Y3M5</accession>
<dbReference type="EMBL" id="JBHTHQ010000010">
    <property type="protein sequence ID" value="MFD0704356.1"/>
    <property type="molecule type" value="Genomic_DNA"/>
</dbReference>
<evidence type="ECO:0000256" key="1">
    <source>
        <dbReference type="SAM" id="MobiDB-lite"/>
    </source>
</evidence>